<evidence type="ECO:0000313" key="2">
    <source>
        <dbReference type="Proteomes" id="UP001501585"/>
    </source>
</evidence>
<sequence>MSLRTKLVLIVDERMDRAQATNAAVVTGLSMGGRLPESVGDDGKDASGGVHAGLNPHPVPVLAAASSRLRELNDAARAREALTVVGFNDVARRSRDYDTYLADLARTPAEDIDYVAVAIFGPRSQVNALTKRLPLLK</sequence>
<name>A0ABN2S8H1_9ACTN</name>
<accession>A0ABN2S8H1</accession>
<dbReference type="SUPFAM" id="SSF102462">
    <property type="entry name" value="Peptidyl-tRNA hydrolase II"/>
    <property type="match status" value="1"/>
</dbReference>
<dbReference type="Pfam" id="PF09391">
    <property type="entry name" value="DUF2000"/>
    <property type="match status" value="1"/>
</dbReference>
<evidence type="ECO:0000313" key="1">
    <source>
        <dbReference type="EMBL" id="GAA1981599.1"/>
    </source>
</evidence>
<gene>
    <name evidence="1" type="ORF">GCM10009799_03350</name>
</gene>
<comment type="caution">
    <text evidence="1">The sequence shown here is derived from an EMBL/GenBank/DDBJ whole genome shotgun (WGS) entry which is preliminary data.</text>
</comment>
<dbReference type="PIRSF" id="PIRSF033736">
    <property type="entry name" value="UCP033763"/>
    <property type="match status" value="1"/>
</dbReference>
<reference evidence="1 2" key="1">
    <citation type="journal article" date="2019" name="Int. J. Syst. Evol. Microbiol.">
        <title>The Global Catalogue of Microorganisms (GCM) 10K type strain sequencing project: providing services to taxonomists for standard genome sequencing and annotation.</title>
        <authorList>
            <consortium name="The Broad Institute Genomics Platform"/>
            <consortium name="The Broad Institute Genome Sequencing Center for Infectious Disease"/>
            <person name="Wu L."/>
            <person name="Ma J."/>
        </authorList>
    </citation>
    <scope>NUCLEOTIDE SEQUENCE [LARGE SCALE GENOMIC DNA]</scope>
    <source>
        <strain evidence="1 2">JCM 15313</strain>
    </source>
</reference>
<dbReference type="EMBL" id="BAAAPC010000001">
    <property type="protein sequence ID" value="GAA1981599.1"/>
    <property type="molecule type" value="Genomic_DNA"/>
</dbReference>
<organism evidence="1 2">
    <name type="scientific">Nocardiopsis rhodophaea</name>
    <dbReference type="NCBI Taxonomy" id="280238"/>
    <lineage>
        <taxon>Bacteria</taxon>
        <taxon>Bacillati</taxon>
        <taxon>Actinomycetota</taxon>
        <taxon>Actinomycetes</taxon>
        <taxon>Streptosporangiales</taxon>
        <taxon>Nocardiopsidaceae</taxon>
        <taxon>Nocardiopsis</taxon>
    </lineage>
</organism>
<dbReference type="InterPro" id="IPR023476">
    <property type="entry name" value="Pep_tRNA_hydro_II_dom_sf"/>
</dbReference>
<keyword evidence="2" id="KW-1185">Reference proteome</keyword>
<dbReference type="Proteomes" id="UP001501585">
    <property type="component" value="Unassembled WGS sequence"/>
</dbReference>
<dbReference type="RefSeq" id="WP_344159652.1">
    <property type="nucleotide sequence ID" value="NZ_BAAAPC010000001.1"/>
</dbReference>
<evidence type="ECO:0008006" key="3">
    <source>
        <dbReference type="Google" id="ProtNLM"/>
    </source>
</evidence>
<dbReference type="Gene3D" id="3.40.1490.10">
    <property type="entry name" value="Bit1"/>
    <property type="match status" value="1"/>
</dbReference>
<dbReference type="InterPro" id="IPR018988">
    <property type="entry name" value="DUF2000"/>
</dbReference>
<proteinExistence type="predicted"/>
<protein>
    <recommendedName>
        <fullName evidence="3">DUF2000 domain-containing protein</fullName>
    </recommendedName>
</protein>
<dbReference type="InterPro" id="IPR017021">
    <property type="entry name" value="UCP033763"/>
</dbReference>